<proteinExistence type="predicted"/>
<keyword evidence="2" id="KW-1185">Reference proteome</keyword>
<dbReference type="Proteomes" id="UP000790347">
    <property type="component" value="Unassembled WGS sequence"/>
</dbReference>
<accession>A0A922I2I2</accession>
<name>A0A922I2I2_DERFA</name>
<reference evidence="1" key="1">
    <citation type="submission" date="2013-05" db="EMBL/GenBank/DDBJ databases">
        <authorList>
            <person name="Yim A.K.Y."/>
            <person name="Chan T.F."/>
            <person name="Ji K.M."/>
            <person name="Liu X.Y."/>
            <person name="Zhou J.W."/>
            <person name="Li R.Q."/>
            <person name="Yang K.Y."/>
            <person name="Li J."/>
            <person name="Li M."/>
            <person name="Law P.T.W."/>
            <person name="Wu Y.L."/>
            <person name="Cai Z.L."/>
            <person name="Qin H."/>
            <person name="Bao Y."/>
            <person name="Leung R.K.K."/>
            <person name="Ng P.K.S."/>
            <person name="Zou J."/>
            <person name="Zhong X.J."/>
            <person name="Ran P.X."/>
            <person name="Zhong N.S."/>
            <person name="Liu Z.G."/>
            <person name="Tsui S.K.W."/>
        </authorList>
    </citation>
    <scope>NUCLEOTIDE SEQUENCE</scope>
    <source>
        <strain evidence="1">Derf</strain>
        <tissue evidence="1">Whole organism</tissue>
    </source>
</reference>
<dbReference type="AlphaFoldDB" id="A0A922I2I2"/>
<sequence length="102" mass="11046">MICVTKVPGQLGMKIVDTISGTAINRSSYALLSLLLLADESLELVVDLSFFIIVDLFLPPPPPPLGPTPCCSNALARLFKLTLLRPSCICNRLNFIAVRYAA</sequence>
<evidence type="ECO:0000313" key="2">
    <source>
        <dbReference type="Proteomes" id="UP000790347"/>
    </source>
</evidence>
<evidence type="ECO:0000313" key="1">
    <source>
        <dbReference type="EMBL" id="KAH9520816.1"/>
    </source>
</evidence>
<reference evidence="1" key="2">
    <citation type="journal article" date="2022" name="Res Sq">
        <title>Comparative Genomics Reveals Insights into the Divergent Evolution of Astigmatic Mites and Household Pest Adaptations.</title>
        <authorList>
            <person name="Xiong Q."/>
            <person name="Wan A.T.-Y."/>
            <person name="Liu X.-Y."/>
            <person name="Fung C.S.-H."/>
            <person name="Xiao X."/>
            <person name="Malainual N."/>
            <person name="Hou J."/>
            <person name="Wang L."/>
            <person name="Wang M."/>
            <person name="Yang K."/>
            <person name="Cui Y."/>
            <person name="Leung E."/>
            <person name="Nong W."/>
            <person name="Shin S.-K."/>
            <person name="Au S."/>
            <person name="Jeong K.Y."/>
            <person name="Chew F.T."/>
            <person name="Hui J."/>
            <person name="Leung T.F."/>
            <person name="Tungtrongchitr A."/>
            <person name="Zhong N."/>
            <person name="Liu Z."/>
            <person name="Tsui S."/>
        </authorList>
    </citation>
    <scope>NUCLEOTIDE SEQUENCE</scope>
    <source>
        <strain evidence="1">Derf</strain>
        <tissue evidence="1">Whole organism</tissue>
    </source>
</reference>
<gene>
    <name evidence="1" type="ORF">DERF_004504</name>
</gene>
<dbReference type="EMBL" id="ASGP02000002">
    <property type="protein sequence ID" value="KAH9520816.1"/>
    <property type="molecule type" value="Genomic_DNA"/>
</dbReference>
<comment type="caution">
    <text evidence="1">The sequence shown here is derived from an EMBL/GenBank/DDBJ whole genome shotgun (WGS) entry which is preliminary data.</text>
</comment>
<organism evidence="1 2">
    <name type="scientific">Dermatophagoides farinae</name>
    <name type="common">American house dust mite</name>
    <dbReference type="NCBI Taxonomy" id="6954"/>
    <lineage>
        <taxon>Eukaryota</taxon>
        <taxon>Metazoa</taxon>
        <taxon>Ecdysozoa</taxon>
        <taxon>Arthropoda</taxon>
        <taxon>Chelicerata</taxon>
        <taxon>Arachnida</taxon>
        <taxon>Acari</taxon>
        <taxon>Acariformes</taxon>
        <taxon>Sarcoptiformes</taxon>
        <taxon>Astigmata</taxon>
        <taxon>Psoroptidia</taxon>
        <taxon>Analgoidea</taxon>
        <taxon>Pyroglyphidae</taxon>
        <taxon>Dermatophagoidinae</taxon>
        <taxon>Dermatophagoides</taxon>
    </lineage>
</organism>
<protein>
    <submittedName>
        <fullName evidence="1">Uncharacterized protein</fullName>
    </submittedName>
</protein>